<sequence length="135" mass="15114">MANMVQDSQFFNVVSKEDSTYALAWYHGHIQLFKRLRGSDEWFPKTSIRNELKNGEIITNFLLSNNLQISRAWMKLKPDERGSRNIQSSEPCEASFHNSKPGNKCGGLRPVVDKLASTTVTGYLGGEICGYPGDA</sequence>
<protein>
    <submittedName>
        <fullName evidence="2">Uncharacterized protein</fullName>
    </submittedName>
</protein>
<dbReference type="Proteomes" id="UP000275772">
    <property type="component" value="Unassembled WGS sequence"/>
</dbReference>
<gene>
    <name evidence="2" type="ORF">BLGHR1_10400</name>
</gene>
<proteinExistence type="predicted"/>
<dbReference type="AlphaFoldDB" id="A0A383UHA2"/>
<feature type="compositionally biased region" description="Polar residues" evidence="1">
    <location>
        <begin position="84"/>
        <end position="101"/>
    </location>
</feature>
<organism evidence="2 3">
    <name type="scientific">Blumeria hordei</name>
    <name type="common">Barley powdery mildew</name>
    <name type="synonym">Blumeria graminis f. sp. hordei</name>
    <dbReference type="NCBI Taxonomy" id="2867405"/>
    <lineage>
        <taxon>Eukaryota</taxon>
        <taxon>Fungi</taxon>
        <taxon>Dikarya</taxon>
        <taxon>Ascomycota</taxon>
        <taxon>Pezizomycotina</taxon>
        <taxon>Leotiomycetes</taxon>
        <taxon>Erysiphales</taxon>
        <taxon>Erysiphaceae</taxon>
        <taxon>Blumeria</taxon>
    </lineage>
</organism>
<dbReference type="VEuPathDB" id="FungiDB:BLGHR1_10400"/>
<feature type="region of interest" description="Disordered" evidence="1">
    <location>
        <begin position="80"/>
        <end position="103"/>
    </location>
</feature>
<accession>A0A383UHA2</accession>
<evidence type="ECO:0000313" key="2">
    <source>
        <dbReference type="EMBL" id="SZE99650.1"/>
    </source>
</evidence>
<evidence type="ECO:0000313" key="3">
    <source>
        <dbReference type="Proteomes" id="UP000275772"/>
    </source>
</evidence>
<name>A0A383UHA2_BLUHO</name>
<dbReference type="EMBL" id="UNSH01000001">
    <property type="protein sequence ID" value="SZE99650.1"/>
    <property type="molecule type" value="Genomic_DNA"/>
</dbReference>
<evidence type="ECO:0000256" key="1">
    <source>
        <dbReference type="SAM" id="MobiDB-lite"/>
    </source>
</evidence>
<reference evidence="2 3" key="1">
    <citation type="submission" date="2017-11" db="EMBL/GenBank/DDBJ databases">
        <authorList>
            <person name="Kracher B."/>
        </authorList>
    </citation>
    <scope>NUCLEOTIDE SEQUENCE [LARGE SCALE GENOMIC DNA]</scope>
    <source>
        <strain evidence="2 3">RACE1</strain>
    </source>
</reference>